<dbReference type="PANTHER" id="PTHR15937">
    <property type="entry name" value="TRANSMEMBRANE 7 SUPERFAMILY MEMBER 3"/>
    <property type="match status" value="1"/>
</dbReference>
<dbReference type="PANTHER" id="PTHR15937:SF3">
    <property type="entry name" value="TRANSMEMBRANE 7 SUPERFAMILY MEMBER 3"/>
    <property type="match status" value="1"/>
</dbReference>
<keyword evidence="4 5" id="KW-0472">Membrane</keyword>
<dbReference type="AlphaFoldDB" id="A0A226E767"/>
<gene>
    <name evidence="8" type="ORF">Fcan01_12074</name>
</gene>
<accession>A0A226E767</accession>
<feature type="transmembrane region" description="Helical" evidence="5">
    <location>
        <begin position="355"/>
        <end position="376"/>
    </location>
</feature>
<evidence type="ECO:0000313" key="9">
    <source>
        <dbReference type="Proteomes" id="UP000198287"/>
    </source>
</evidence>
<dbReference type="GO" id="GO:0005886">
    <property type="term" value="C:plasma membrane"/>
    <property type="evidence" value="ECO:0007669"/>
    <property type="project" value="TreeGrafter"/>
</dbReference>
<feature type="transmembrane region" description="Helical" evidence="5">
    <location>
        <begin position="278"/>
        <end position="295"/>
    </location>
</feature>
<dbReference type="InterPro" id="IPR025256">
    <property type="entry name" value="TM7S3/TM198-like_dom"/>
</dbReference>
<dbReference type="GO" id="GO:0043069">
    <property type="term" value="P:negative regulation of programmed cell death"/>
    <property type="evidence" value="ECO:0007669"/>
    <property type="project" value="TreeGrafter"/>
</dbReference>
<feature type="chain" id="PRO_5013211654" evidence="6">
    <location>
        <begin position="25"/>
        <end position="535"/>
    </location>
</feature>
<feature type="transmembrane region" description="Helical" evidence="5">
    <location>
        <begin position="413"/>
        <end position="433"/>
    </location>
</feature>
<feature type="transmembrane region" description="Helical" evidence="5">
    <location>
        <begin position="467"/>
        <end position="486"/>
    </location>
</feature>
<comment type="subcellular location">
    <subcellularLocation>
        <location evidence="1">Membrane</location>
        <topology evidence="1">Multi-pass membrane protein</topology>
    </subcellularLocation>
</comment>
<dbReference type="Proteomes" id="UP000198287">
    <property type="component" value="Unassembled WGS sequence"/>
</dbReference>
<feature type="signal peptide" evidence="6">
    <location>
        <begin position="1"/>
        <end position="24"/>
    </location>
</feature>
<proteinExistence type="predicted"/>
<evidence type="ECO:0000256" key="1">
    <source>
        <dbReference type="ARBA" id="ARBA00004141"/>
    </source>
</evidence>
<feature type="transmembrane region" description="Helical" evidence="5">
    <location>
        <begin position="388"/>
        <end position="406"/>
    </location>
</feature>
<evidence type="ECO:0000313" key="8">
    <source>
        <dbReference type="EMBL" id="OXA52721.1"/>
    </source>
</evidence>
<feature type="transmembrane region" description="Helical" evidence="5">
    <location>
        <begin position="302"/>
        <end position="322"/>
    </location>
</feature>
<evidence type="ECO:0000256" key="2">
    <source>
        <dbReference type="ARBA" id="ARBA00022692"/>
    </source>
</evidence>
<evidence type="ECO:0000256" key="6">
    <source>
        <dbReference type="SAM" id="SignalP"/>
    </source>
</evidence>
<dbReference type="EMBL" id="LNIX01000006">
    <property type="protein sequence ID" value="OXA52721.1"/>
    <property type="molecule type" value="Genomic_DNA"/>
</dbReference>
<dbReference type="STRING" id="158441.A0A226E767"/>
<feature type="transmembrane region" description="Helical" evidence="5">
    <location>
        <begin position="328"/>
        <end position="348"/>
    </location>
</feature>
<reference evidence="8 9" key="1">
    <citation type="submission" date="2015-12" db="EMBL/GenBank/DDBJ databases">
        <title>The genome of Folsomia candida.</title>
        <authorList>
            <person name="Faddeeva A."/>
            <person name="Derks M.F."/>
            <person name="Anvar Y."/>
            <person name="Smit S."/>
            <person name="Van Straalen N."/>
            <person name="Roelofs D."/>
        </authorList>
    </citation>
    <scope>NUCLEOTIDE SEQUENCE [LARGE SCALE GENOMIC DNA]</scope>
    <source>
        <strain evidence="8 9">VU population</strain>
        <tissue evidence="8">Whole body</tissue>
    </source>
</reference>
<feature type="domain" description="TM7S3/TM198-like" evidence="7">
    <location>
        <begin position="281"/>
        <end position="485"/>
    </location>
</feature>
<dbReference type="Pfam" id="PF25992">
    <property type="entry name" value="Ig_TM7SF3_N"/>
    <property type="match status" value="1"/>
</dbReference>
<keyword evidence="9" id="KW-1185">Reference proteome</keyword>
<evidence type="ECO:0000256" key="3">
    <source>
        <dbReference type="ARBA" id="ARBA00022989"/>
    </source>
</evidence>
<dbReference type="InterPro" id="IPR042502">
    <property type="entry name" value="TM7SF3"/>
</dbReference>
<dbReference type="OMA" id="NVKPATC"/>
<protein>
    <submittedName>
        <fullName evidence="8">Transmembrane 7 superfamily member 3</fullName>
    </submittedName>
</protein>
<keyword evidence="2 5" id="KW-0812">Transmembrane</keyword>
<keyword evidence="3 5" id="KW-1133">Transmembrane helix</keyword>
<evidence type="ECO:0000256" key="4">
    <source>
        <dbReference type="ARBA" id="ARBA00023136"/>
    </source>
</evidence>
<keyword evidence="6" id="KW-0732">Signal</keyword>
<sequence length="535" mass="57961">MKSHFHNILRSFGVLLILIWEALGQTQSIILNPDQFQEVSIPGRQFVSITVSGSSSTGYSLVQAHVVGVNVTISFTSTPTVGQSVKGSSVGLVLNGTEKSDVFVINDNDLELNVLLLLQTYDDSAPIPGGCNMEEPVKTAPYLPTSFTPNLVVVEYPLGSWPLNVKPATCDRAPLQYDIYIYYLPERDFSVRTAFDSIRLMSNVTSVEKYGTKVEFNGLPPSKLKFANYVGTGRIVAVVLRSLTASAAYVPTLSFGCSTDLEDFEAGCSVLGSTGSKLLSAWLVFAGFFLLSLGHRWYKCQLFLFGFLASAVLSYVILMLSVDMESSGAGTIGTVVGAVGGAAWVIIWAKCGTPIGPVFLASFILGSLFASIVSFTPLADFGVMKDDLTFWLAYFCLVLAVPLAIVSFDKLTSIVVSCVVGAYVFTAPVDHYIGGNLKYIFLNVMRRATDSEFSTAIIQPPYQILDLILTTTWAVLALAGLAFQLWREKNRVPFPPTPSTWPTNDAGDSRLTYEPTAPVLVTTIPIPSERTPLLS</sequence>
<comment type="caution">
    <text evidence="8">The sequence shown here is derived from an EMBL/GenBank/DDBJ whole genome shotgun (WGS) entry which is preliminary data.</text>
</comment>
<dbReference type="Pfam" id="PF13886">
    <property type="entry name" value="TM7S3_TM198"/>
    <property type="match status" value="1"/>
</dbReference>
<organism evidence="8 9">
    <name type="scientific">Folsomia candida</name>
    <name type="common">Springtail</name>
    <dbReference type="NCBI Taxonomy" id="158441"/>
    <lineage>
        <taxon>Eukaryota</taxon>
        <taxon>Metazoa</taxon>
        <taxon>Ecdysozoa</taxon>
        <taxon>Arthropoda</taxon>
        <taxon>Hexapoda</taxon>
        <taxon>Collembola</taxon>
        <taxon>Entomobryomorpha</taxon>
        <taxon>Isotomoidea</taxon>
        <taxon>Isotomidae</taxon>
        <taxon>Proisotominae</taxon>
        <taxon>Folsomia</taxon>
    </lineage>
</organism>
<evidence type="ECO:0000256" key="5">
    <source>
        <dbReference type="SAM" id="Phobius"/>
    </source>
</evidence>
<evidence type="ECO:0000259" key="7">
    <source>
        <dbReference type="Pfam" id="PF13886"/>
    </source>
</evidence>
<name>A0A226E767_FOLCA</name>
<dbReference type="OrthoDB" id="5967337at2759"/>